<dbReference type="InterPro" id="IPR011990">
    <property type="entry name" value="TPR-like_helical_dom_sf"/>
</dbReference>
<dbReference type="PATRIC" id="fig|908809.3.peg.358"/>
<dbReference type="Pfam" id="PF13174">
    <property type="entry name" value="TPR_6"/>
    <property type="match status" value="1"/>
</dbReference>
<protein>
    <submittedName>
        <fullName evidence="3">DNA-binding transcriptional repressor PuuR</fullName>
    </submittedName>
</protein>
<dbReference type="SUPFAM" id="SSF48452">
    <property type="entry name" value="TPR-like"/>
    <property type="match status" value="1"/>
</dbReference>
<dbReference type="CDD" id="cd00093">
    <property type="entry name" value="HTH_XRE"/>
    <property type="match status" value="1"/>
</dbReference>
<dbReference type="Pfam" id="PF01381">
    <property type="entry name" value="HTH_3"/>
    <property type="match status" value="1"/>
</dbReference>
<proteinExistence type="predicted"/>
<dbReference type="GO" id="GO:0003677">
    <property type="term" value="F:DNA binding"/>
    <property type="evidence" value="ECO:0007669"/>
    <property type="project" value="UniProtKB-KW"/>
</dbReference>
<dbReference type="GO" id="GO:0005829">
    <property type="term" value="C:cytosol"/>
    <property type="evidence" value="ECO:0007669"/>
    <property type="project" value="TreeGrafter"/>
</dbReference>
<organism evidence="3 4">
    <name type="scientific">Caloramator mitchellensis</name>
    <dbReference type="NCBI Taxonomy" id="908809"/>
    <lineage>
        <taxon>Bacteria</taxon>
        <taxon>Bacillati</taxon>
        <taxon>Bacillota</taxon>
        <taxon>Clostridia</taxon>
        <taxon>Eubacteriales</taxon>
        <taxon>Clostridiaceae</taxon>
        <taxon>Caloramator</taxon>
    </lineage>
</organism>
<evidence type="ECO:0000259" key="2">
    <source>
        <dbReference type="PROSITE" id="PS50943"/>
    </source>
</evidence>
<dbReference type="Gene3D" id="1.25.40.10">
    <property type="entry name" value="Tetratricopeptide repeat domain"/>
    <property type="match status" value="2"/>
</dbReference>
<name>A0A0R3K2A1_CALMK</name>
<dbReference type="InterPro" id="IPR010982">
    <property type="entry name" value="Lambda_DNA-bd_dom_sf"/>
</dbReference>
<feature type="domain" description="HTH cro/C1-type" evidence="2">
    <location>
        <begin position="9"/>
        <end position="62"/>
    </location>
</feature>
<dbReference type="InterPro" id="IPR001387">
    <property type="entry name" value="Cro/C1-type_HTH"/>
</dbReference>
<keyword evidence="4" id="KW-1185">Reference proteome</keyword>
<dbReference type="Gene3D" id="1.10.260.40">
    <property type="entry name" value="lambda repressor-like DNA-binding domains"/>
    <property type="match status" value="1"/>
</dbReference>
<dbReference type="OrthoDB" id="290878at2"/>
<dbReference type="AlphaFoldDB" id="A0A0R3K2A1"/>
<dbReference type="Proteomes" id="UP000052015">
    <property type="component" value="Unassembled WGS sequence"/>
</dbReference>
<dbReference type="GO" id="GO:0003700">
    <property type="term" value="F:DNA-binding transcription factor activity"/>
    <property type="evidence" value="ECO:0007669"/>
    <property type="project" value="TreeGrafter"/>
</dbReference>
<comment type="caution">
    <text evidence="3">The sequence shown here is derived from an EMBL/GenBank/DDBJ whole genome shotgun (WGS) entry which is preliminary data.</text>
</comment>
<dbReference type="EMBL" id="LKHP01000002">
    <property type="protein sequence ID" value="KRQ87556.1"/>
    <property type="molecule type" value="Genomic_DNA"/>
</dbReference>
<dbReference type="SMART" id="SM00530">
    <property type="entry name" value="HTH_XRE"/>
    <property type="match status" value="1"/>
</dbReference>
<dbReference type="RefSeq" id="WP_083490284.1">
    <property type="nucleotide sequence ID" value="NZ_LKHP01000002.1"/>
</dbReference>
<keyword evidence="1 3" id="KW-0238">DNA-binding</keyword>
<dbReference type="InterPro" id="IPR050807">
    <property type="entry name" value="TransReg_Diox_bact_type"/>
</dbReference>
<sequence>MNISIGEKIKNLRQQKGLSQEELCGEYLSRVVLSRIENNKMLPSIPQLQYISNKLDVSFHYFFIDIDCEYSRDSDSNNQIENSILKILYLQQDYYSIVKIKETDIETFIKFNDFNKYFYLGISYFNLNMLHKALIFLKRYINEYTKSDKINQKINVITFVEALNTLFKIMLKNKNYAKCEHYLLMAINHLKMHNAMDSKISYIVHNNLAYIFLQTCKFDKIINLLEDFLNKCNNFNYIDIMPDIYLSLNIASYNTQQYEKAIKYAKKAIYSYLYLDDEISAGSCYLNYINALRYSGKINEAITTLEFCKNNFKDIIVLNKLLYQEMVIYFNLNEYSKVQNIVSNIKLKYLPARFKHNINFMLGHIYYLGGKRENSIKYLKKCETFFISHNYFYDLVLLYEDLYTITGDENYKVKKKEYKNKIGRKNILI</sequence>
<reference evidence="3 4" key="1">
    <citation type="submission" date="2015-09" db="EMBL/GenBank/DDBJ databases">
        <title>Draft genome sequence of a Caloramator mitchellensis, a moderate thermophile from the Great Artesian Basin of Australia.</title>
        <authorList>
            <person name="Patel B.K."/>
        </authorList>
    </citation>
    <scope>NUCLEOTIDE SEQUENCE [LARGE SCALE GENOMIC DNA]</scope>
    <source>
        <strain evidence="3 4">VF08</strain>
    </source>
</reference>
<dbReference type="InterPro" id="IPR019734">
    <property type="entry name" value="TPR_rpt"/>
</dbReference>
<evidence type="ECO:0000313" key="3">
    <source>
        <dbReference type="EMBL" id="KRQ87556.1"/>
    </source>
</evidence>
<gene>
    <name evidence="3" type="ORF">ABG79_00357</name>
</gene>
<evidence type="ECO:0000313" key="4">
    <source>
        <dbReference type="Proteomes" id="UP000052015"/>
    </source>
</evidence>
<dbReference type="PANTHER" id="PTHR46797:SF1">
    <property type="entry name" value="METHYLPHOSPHONATE SYNTHASE"/>
    <property type="match status" value="1"/>
</dbReference>
<evidence type="ECO:0000256" key="1">
    <source>
        <dbReference type="ARBA" id="ARBA00023125"/>
    </source>
</evidence>
<dbReference type="PROSITE" id="PS50943">
    <property type="entry name" value="HTH_CROC1"/>
    <property type="match status" value="1"/>
</dbReference>
<dbReference type="PANTHER" id="PTHR46797">
    <property type="entry name" value="HTH-TYPE TRANSCRIPTIONAL REGULATOR"/>
    <property type="match status" value="1"/>
</dbReference>
<dbReference type="STRING" id="908809.ABG79_00357"/>
<dbReference type="SUPFAM" id="SSF47413">
    <property type="entry name" value="lambda repressor-like DNA-binding domains"/>
    <property type="match status" value="1"/>
</dbReference>
<accession>A0A0R3K2A1</accession>